<evidence type="ECO:0000256" key="1">
    <source>
        <dbReference type="ARBA" id="ARBA00004651"/>
    </source>
</evidence>
<evidence type="ECO:0000313" key="7">
    <source>
        <dbReference type="EMBL" id="RIY42489.1"/>
    </source>
</evidence>
<evidence type="ECO:0000256" key="5">
    <source>
        <dbReference type="ARBA" id="ARBA00023136"/>
    </source>
</evidence>
<dbReference type="AlphaFoldDB" id="A0A3A1YYU9"/>
<organism evidence="7 8">
    <name type="scientific">Neopusillimonas maritima</name>
    <dbReference type="NCBI Taxonomy" id="2026239"/>
    <lineage>
        <taxon>Bacteria</taxon>
        <taxon>Pseudomonadati</taxon>
        <taxon>Pseudomonadota</taxon>
        <taxon>Betaproteobacteria</taxon>
        <taxon>Burkholderiales</taxon>
        <taxon>Alcaligenaceae</taxon>
        <taxon>Neopusillimonas</taxon>
    </lineage>
</organism>
<sequence length="308" mass="32470">MAGDDFDSSAAPCGLVRGRATFQGAAGLISDYLIITGINVLLAWSVYIVLLTGSLSFAQGAFMAIGCYAASYLTTEMGLSFWPATLIAAAITAIIAGVIGFPALRLRGIYLILATLGITFCVRVLLENLEFLGGIGGMSGMLGTDLFAVVIAVVVVGLLLAVVSFSPLQRVFDAVREDERVAASMGINVTAVRLIGFAAGAAVAAVGGSLYGHYLTFVRPENFDVLLAIYVVLYVVLGGVNNMIGPFVGAVVMTLLPEYFRVLAEWRPTVFGLAVLLMLLVRPDGLLSFRFPTLRAAKTSKAIERKAA</sequence>
<dbReference type="Proteomes" id="UP000266206">
    <property type="component" value="Unassembled WGS sequence"/>
</dbReference>
<dbReference type="Pfam" id="PF02653">
    <property type="entry name" value="BPD_transp_2"/>
    <property type="match status" value="1"/>
</dbReference>
<evidence type="ECO:0000256" key="3">
    <source>
        <dbReference type="ARBA" id="ARBA00022692"/>
    </source>
</evidence>
<feature type="transmembrane region" description="Helical" evidence="6">
    <location>
        <begin position="108"/>
        <end position="126"/>
    </location>
</feature>
<accession>A0A3A1YYU9</accession>
<feature type="transmembrane region" description="Helical" evidence="6">
    <location>
        <begin position="57"/>
        <end position="75"/>
    </location>
</feature>
<dbReference type="PANTHER" id="PTHR30482:SF20">
    <property type="entry name" value="HIGH-AFFINITY BRANCHED-CHAIN AMINO ACID TRANSPORT SYSTEM PERMEASE PROTEIN LIVM"/>
    <property type="match status" value="1"/>
</dbReference>
<keyword evidence="2" id="KW-1003">Cell membrane</keyword>
<keyword evidence="5 6" id="KW-0472">Membrane</keyword>
<evidence type="ECO:0008006" key="9">
    <source>
        <dbReference type="Google" id="ProtNLM"/>
    </source>
</evidence>
<dbReference type="GO" id="GO:0015658">
    <property type="term" value="F:branched-chain amino acid transmembrane transporter activity"/>
    <property type="evidence" value="ECO:0007669"/>
    <property type="project" value="InterPro"/>
</dbReference>
<gene>
    <name evidence="7" type="ORF">CJP73_03400</name>
</gene>
<evidence type="ECO:0000256" key="2">
    <source>
        <dbReference type="ARBA" id="ARBA00022475"/>
    </source>
</evidence>
<comment type="caution">
    <text evidence="7">The sequence shown here is derived from an EMBL/GenBank/DDBJ whole genome shotgun (WGS) entry which is preliminary data.</text>
</comment>
<proteinExistence type="predicted"/>
<evidence type="ECO:0000256" key="4">
    <source>
        <dbReference type="ARBA" id="ARBA00022989"/>
    </source>
</evidence>
<dbReference type="InterPro" id="IPR043428">
    <property type="entry name" value="LivM-like"/>
</dbReference>
<evidence type="ECO:0000313" key="8">
    <source>
        <dbReference type="Proteomes" id="UP000266206"/>
    </source>
</evidence>
<reference evidence="7 8" key="1">
    <citation type="submission" date="2017-08" db="EMBL/GenBank/DDBJ databases">
        <title>Pusillimonas indicus sp. nov., a member of the family Alcaligenaceae isolated from surface seawater.</title>
        <authorList>
            <person name="Li J."/>
        </authorList>
    </citation>
    <scope>NUCLEOTIDE SEQUENCE [LARGE SCALE GENOMIC DNA]</scope>
    <source>
        <strain evidence="7 8">L52-1-41</strain>
    </source>
</reference>
<dbReference type="CDD" id="cd06581">
    <property type="entry name" value="TM_PBP1_LivM_like"/>
    <property type="match status" value="1"/>
</dbReference>
<keyword evidence="4 6" id="KW-1133">Transmembrane helix</keyword>
<feature type="transmembrane region" description="Helical" evidence="6">
    <location>
        <begin position="81"/>
        <end position="101"/>
    </location>
</feature>
<comment type="subcellular location">
    <subcellularLocation>
        <location evidence="1">Cell membrane</location>
        <topology evidence="1">Multi-pass membrane protein</topology>
    </subcellularLocation>
</comment>
<dbReference type="GO" id="GO:0005886">
    <property type="term" value="C:plasma membrane"/>
    <property type="evidence" value="ECO:0007669"/>
    <property type="project" value="UniProtKB-SubCell"/>
</dbReference>
<feature type="transmembrane region" description="Helical" evidence="6">
    <location>
        <begin position="146"/>
        <end position="165"/>
    </location>
</feature>
<dbReference type="EMBL" id="NQYH01000001">
    <property type="protein sequence ID" value="RIY42489.1"/>
    <property type="molecule type" value="Genomic_DNA"/>
</dbReference>
<dbReference type="InterPro" id="IPR001851">
    <property type="entry name" value="ABC_transp_permease"/>
</dbReference>
<feature type="transmembrane region" description="Helical" evidence="6">
    <location>
        <begin position="227"/>
        <end position="252"/>
    </location>
</feature>
<dbReference type="PANTHER" id="PTHR30482">
    <property type="entry name" value="HIGH-AFFINITY BRANCHED-CHAIN AMINO ACID TRANSPORT SYSTEM PERMEASE"/>
    <property type="match status" value="1"/>
</dbReference>
<keyword evidence="3 6" id="KW-0812">Transmembrane</keyword>
<name>A0A3A1YYU9_9BURK</name>
<protein>
    <recommendedName>
        <fullName evidence="9">Branched-chain amino acid ABC transporter permease</fullName>
    </recommendedName>
</protein>
<evidence type="ECO:0000256" key="6">
    <source>
        <dbReference type="SAM" id="Phobius"/>
    </source>
</evidence>
<feature type="transmembrane region" description="Helical" evidence="6">
    <location>
        <begin position="186"/>
        <end position="207"/>
    </location>
</feature>